<feature type="domain" description="Methylmalonyl-CoA mutase alpha/beta chain catalytic" evidence="2">
    <location>
        <begin position="16"/>
        <end position="525"/>
    </location>
</feature>
<dbReference type="EMBL" id="KF900604">
    <property type="protein sequence ID" value="AIF00855.1"/>
    <property type="molecule type" value="Genomic_DNA"/>
</dbReference>
<protein>
    <submittedName>
        <fullName evidence="3">Methylmalonyl-CoA mutase N-terminal domain-containing protein (McmA1)</fullName>
        <ecNumber evidence="3">5.4.99.2</ecNumber>
    </submittedName>
</protein>
<dbReference type="PANTHER" id="PTHR48101">
    <property type="entry name" value="METHYLMALONYL-COA MUTASE, MITOCHONDRIAL-RELATED"/>
    <property type="match status" value="1"/>
</dbReference>
<dbReference type="AlphaFoldDB" id="A0A075GC17"/>
<sequence length="532" mass="59627">MAAKKKTKLAEKQYVTDSSIPIKPFYVKSTKKKTKEVPGKFPYTRGIHQGMYRDRFWTMRQYAGFGDAAQSNKRYKFMLDKGQTGISMAFDLPTQIGHDPDAPQAEGEVGKVGVSISSLKDMQTVFNGIELGKVSTSMTINATASTLLAYYIAVGQSQGFSSKQLRGTTQNDILKEYIARNTYIYPPEPSMRIIGDMIGYCATEVPQWYPVSISGYHIREAGSNAVQEIAFTIANAIEYIETCIAQGLKIDEFAPRLSFFFCCTIEFFEEIAKFRVARKVYAKILKERFHAKNEKSLQLKFHTQTSGESLTAQQPDNNIVRVAMQTMAAVLGGTQSLHTNSRDEALALPTEESAKIALRTQQIVASESGITKTVDPMAGSHYLEELCDEIEEQTWAYLKRIDKMGGSLKAIEKGFFQAEIRQNAYRIKKEVDDSSRVLVGVNKFVDEVEAKQKLLRIDDSLGAKQEKAIKALRKSRDNKKTNTALSKLQAAAETDKNIMPFILDSVKTYATTGEISNTLREVFGEYRPKEIF</sequence>
<dbReference type="EC" id="5.4.99.2" evidence="3"/>
<evidence type="ECO:0000256" key="1">
    <source>
        <dbReference type="ARBA" id="ARBA00023235"/>
    </source>
</evidence>
<reference evidence="3" key="1">
    <citation type="journal article" date="2014" name="Genome Biol. Evol.">
        <title>Pangenome evidence for extensive interdomain horizontal transfer affecting lineage core and shell genes in uncultured planktonic thaumarchaeota and euryarchaeota.</title>
        <authorList>
            <person name="Deschamps P."/>
            <person name="Zivanovic Y."/>
            <person name="Moreira D."/>
            <person name="Rodriguez-Valera F."/>
            <person name="Lopez-Garcia P."/>
        </authorList>
    </citation>
    <scope>NUCLEOTIDE SEQUENCE</scope>
</reference>
<dbReference type="PANTHER" id="PTHR48101:SF1">
    <property type="entry name" value="METHYLMALONYL-COA MUTASE, LARGE SUBUNIT"/>
    <property type="match status" value="1"/>
</dbReference>
<dbReference type="Gene3D" id="3.20.20.240">
    <property type="entry name" value="Methylmalonyl-CoA mutase"/>
    <property type="match status" value="1"/>
</dbReference>
<accession>A0A075GC17</accession>
<keyword evidence="1 3" id="KW-0413">Isomerase</keyword>
<organism evidence="3">
    <name type="scientific">uncultured marine thaumarchaeote KM3_13_C11</name>
    <dbReference type="NCBI Taxonomy" id="1456007"/>
    <lineage>
        <taxon>Archaea</taxon>
        <taxon>Nitrososphaerota</taxon>
        <taxon>environmental samples</taxon>
    </lineage>
</organism>
<gene>
    <name evidence="3" type="primary">mcmA1</name>
</gene>
<dbReference type="InterPro" id="IPR016176">
    <property type="entry name" value="Cbl-dep_enz_cat"/>
</dbReference>
<dbReference type="GO" id="GO:0004494">
    <property type="term" value="F:methylmalonyl-CoA mutase activity"/>
    <property type="evidence" value="ECO:0007669"/>
    <property type="project" value="UniProtKB-EC"/>
</dbReference>
<name>A0A075GC17_9ARCH</name>
<proteinExistence type="predicted"/>
<dbReference type="Pfam" id="PF01642">
    <property type="entry name" value="MM_CoA_mutase"/>
    <property type="match status" value="1"/>
</dbReference>
<dbReference type="InterPro" id="IPR006099">
    <property type="entry name" value="MeMalonylCoA_mutase_a/b_cat"/>
</dbReference>
<evidence type="ECO:0000313" key="3">
    <source>
        <dbReference type="EMBL" id="AIF00855.1"/>
    </source>
</evidence>
<dbReference type="SUPFAM" id="SSF51703">
    <property type="entry name" value="Cobalamin (vitamin B12)-dependent enzymes"/>
    <property type="match status" value="1"/>
</dbReference>
<dbReference type="NCBIfam" id="TIGR00641">
    <property type="entry name" value="acid_CoA_mut_N"/>
    <property type="match status" value="1"/>
</dbReference>
<dbReference type="GO" id="GO:0031419">
    <property type="term" value="F:cobalamin binding"/>
    <property type="evidence" value="ECO:0007669"/>
    <property type="project" value="InterPro"/>
</dbReference>
<dbReference type="InterPro" id="IPR006098">
    <property type="entry name" value="MMCoA_mutase_a_cat"/>
</dbReference>
<evidence type="ECO:0000259" key="2">
    <source>
        <dbReference type="Pfam" id="PF01642"/>
    </source>
</evidence>